<dbReference type="AlphaFoldDB" id="A0A1Y1NBH0"/>
<dbReference type="EMBL" id="GEZM01007310">
    <property type="protein sequence ID" value="JAV95251.1"/>
    <property type="molecule type" value="Transcribed_RNA"/>
</dbReference>
<organism evidence="1">
    <name type="scientific">Photinus pyralis</name>
    <name type="common">Common eastern firefly</name>
    <name type="synonym">Lampyris pyralis</name>
    <dbReference type="NCBI Taxonomy" id="7054"/>
    <lineage>
        <taxon>Eukaryota</taxon>
        <taxon>Metazoa</taxon>
        <taxon>Ecdysozoa</taxon>
        <taxon>Arthropoda</taxon>
        <taxon>Hexapoda</taxon>
        <taxon>Insecta</taxon>
        <taxon>Pterygota</taxon>
        <taxon>Neoptera</taxon>
        <taxon>Endopterygota</taxon>
        <taxon>Coleoptera</taxon>
        <taxon>Polyphaga</taxon>
        <taxon>Elateriformia</taxon>
        <taxon>Elateroidea</taxon>
        <taxon>Lampyridae</taxon>
        <taxon>Lampyrinae</taxon>
        <taxon>Photinus</taxon>
    </lineage>
</organism>
<accession>A0A1Y1NBH0</accession>
<protein>
    <submittedName>
        <fullName evidence="1">Uncharacterized protein</fullName>
    </submittedName>
</protein>
<reference evidence="1" key="1">
    <citation type="journal article" date="2016" name="Sci. Rep.">
        <title>Molecular characterization of firefly nuptial gifts: a multi-omics approach sheds light on postcopulatory sexual selection.</title>
        <authorList>
            <person name="Al-Wathiqui N."/>
            <person name="Fallon T.R."/>
            <person name="South A."/>
            <person name="Weng J.K."/>
            <person name="Lewis S.M."/>
        </authorList>
    </citation>
    <scope>NUCLEOTIDE SEQUENCE</scope>
</reference>
<sequence>MFYSQRGIFSSKYRACNRKGMYYEVAPKDELVTQTFGFGLILEEETTLFGTINDKGIQKYSEDSVNALNDYISSIQDLKCEIDNDVNVRAAADVLLVLDTQWEFKLIESVIAYLLDSVNINPYGGNYTIINAKTGEMMVNSSNTILDFYLSYNRTIHTNAPIGLDVPIAFDAVQKIFQSKINNETSDKYNRGKSSIAIFLPYSVLSEGDKSVASSKKEHFKLYLPDVKILALGRNGRDAFGHLVFDPSIDAFDLSDTSTDGTSIVQSTNLLVSRVNEIHRRISNPKCGADFSGEEASDSFDQYVEPNTSSYYKISPNYFFGDGERFIKFQGYGYGNLMVCLSRQDGKPRQNVTGGDTKCETMTGMNPITFSLTDACIDYDTVFSCPPLYISVQSNIADTETRSMKCIDSGCRYPDDIKYTIHVEKLSCVNGSFRFIGNLGLVTITILTFISSW</sequence>
<proteinExistence type="predicted"/>
<evidence type="ECO:0000313" key="1">
    <source>
        <dbReference type="EMBL" id="JAV95251.1"/>
    </source>
</evidence>
<name>A0A1Y1NBH0_PHOPY</name>